<dbReference type="CDD" id="cd07814">
    <property type="entry name" value="SRPBCC_CalC_Aha1-like"/>
    <property type="match status" value="1"/>
</dbReference>
<dbReference type="Pfam" id="PF08327">
    <property type="entry name" value="AHSA1"/>
    <property type="match status" value="2"/>
</dbReference>
<feature type="domain" description="Activator of Hsp90 ATPase homologue 1/2-like C-terminal" evidence="2">
    <location>
        <begin position="156"/>
        <end position="249"/>
    </location>
</feature>
<dbReference type="RefSeq" id="WP_311412365.1">
    <property type="nucleotide sequence ID" value="NZ_JAVRFL010000016.1"/>
</dbReference>
<name>A0ABU2WWP4_9ACTN</name>
<dbReference type="SUPFAM" id="SSF55961">
    <property type="entry name" value="Bet v1-like"/>
    <property type="match status" value="2"/>
</dbReference>
<proteinExistence type="inferred from homology"/>
<evidence type="ECO:0000256" key="1">
    <source>
        <dbReference type="ARBA" id="ARBA00006817"/>
    </source>
</evidence>
<protein>
    <submittedName>
        <fullName evidence="3">SRPBCC family protein</fullName>
    </submittedName>
</protein>
<dbReference type="InterPro" id="IPR013538">
    <property type="entry name" value="ASHA1/2-like_C"/>
</dbReference>
<evidence type="ECO:0000313" key="4">
    <source>
        <dbReference type="Proteomes" id="UP001180973"/>
    </source>
</evidence>
<comment type="caution">
    <text evidence="3">The sequence shown here is derived from an EMBL/GenBank/DDBJ whole genome shotgun (WGS) entry which is preliminary data.</text>
</comment>
<accession>A0ABU2WWP4</accession>
<dbReference type="Gene3D" id="3.30.530.20">
    <property type="match status" value="2"/>
</dbReference>
<evidence type="ECO:0000259" key="2">
    <source>
        <dbReference type="Pfam" id="PF08327"/>
    </source>
</evidence>
<dbReference type="InterPro" id="IPR023393">
    <property type="entry name" value="START-like_dom_sf"/>
</dbReference>
<gene>
    <name evidence="3" type="ORF">RM555_15295</name>
</gene>
<comment type="similarity">
    <text evidence="1">Belongs to the AHA1 family.</text>
</comment>
<dbReference type="EMBL" id="JAVRFL010000016">
    <property type="protein sequence ID" value="MDT0530355.1"/>
    <property type="molecule type" value="Genomic_DNA"/>
</dbReference>
<feature type="domain" description="Activator of Hsp90 ATPase homologue 1/2-like C-terminal" evidence="2">
    <location>
        <begin position="13"/>
        <end position="134"/>
    </location>
</feature>
<reference evidence="3" key="1">
    <citation type="submission" date="2023-09" db="EMBL/GenBank/DDBJ databases">
        <title>30 novel species of actinomycetes from the DSMZ collection.</title>
        <authorList>
            <person name="Nouioui I."/>
        </authorList>
    </citation>
    <scope>NUCLEOTIDE SEQUENCE</scope>
    <source>
        <strain evidence="3">DSM 115977</strain>
    </source>
</reference>
<sequence>MTEPMRLPVRLAAPAEAVRRALTDPAELRVWFAEHAEVELPHRYEFWGRHTPEGDAPHQRLLHVDDDTLRFAWLLDGVETTTEFALRAEGPETTVLTLSQSHFDFAETMSGSSIRGVLQTFWSLSLANLAAHLEGDPLLPKVDFSSAEMRGELLIDAPTAKVFESLTDSEQASAWFGYPIGIEPWVGGRYAMGGFESGHAAKVVDLEPGRKLSVDWGPIGVSTWELAESQGKTKLTFVQSGFDEQNPPYAGWAGSVSGLFELRRFHEMKDWQPIWLPAEVPGLEPEPAKATS</sequence>
<dbReference type="Proteomes" id="UP001180973">
    <property type="component" value="Unassembled WGS sequence"/>
</dbReference>
<evidence type="ECO:0000313" key="3">
    <source>
        <dbReference type="EMBL" id="MDT0530355.1"/>
    </source>
</evidence>
<keyword evidence="4" id="KW-1185">Reference proteome</keyword>
<organism evidence="3 4">
    <name type="scientific">Micromonospora reichwaldensis</name>
    <dbReference type="NCBI Taxonomy" id="3075516"/>
    <lineage>
        <taxon>Bacteria</taxon>
        <taxon>Bacillati</taxon>
        <taxon>Actinomycetota</taxon>
        <taxon>Actinomycetes</taxon>
        <taxon>Micromonosporales</taxon>
        <taxon>Micromonosporaceae</taxon>
        <taxon>Micromonospora</taxon>
    </lineage>
</organism>